<dbReference type="Proteomes" id="UP000516369">
    <property type="component" value="Chromosome"/>
</dbReference>
<sequence>MTVNISQPLSRRETTTFAWLVGGPECQQHPSGDVPPPLPDPVTHPIRSPPTAIAPQPDGSH</sequence>
<evidence type="ECO:0000313" key="2">
    <source>
        <dbReference type="EMBL" id="QNT69405.1"/>
    </source>
</evidence>
<dbReference type="KEGG" id="dvn:HQ394_08835"/>
<evidence type="ECO:0000256" key="1">
    <source>
        <dbReference type="SAM" id="MobiDB-lite"/>
    </source>
</evidence>
<keyword evidence="3" id="KW-1185">Reference proteome</keyword>
<name>A0A7H1N119_9PROT</name>
<feature type="region of interest" description="Disordered" evidence="1">
    <location>
        <begin position="23"/>
        <end position="61"/>
    </location>
</feature>
<dbReference type="EMBL" id="CP053923">
    <property type="protein sequence ID" value="QNT69405.1"/>
    <property type="molecule type" value="Genomic_DNA"/>
</dbReference>
<feature type="compositionally biased region" description="Pro residues" evidence="1">
    <location>
        <begin position="33"/>
        <end position="42"/>
    </location>
</feature>
<gene>
    <name evidence="2" type="ORF">HQ394_08835</name>
</gene>
<proteinExistence type="predicted"/>
<evidence type="ECO:0000313" key="3">
    <source>
        <dbReference type="Proteomes" id="UP000516369"/>
    </source>
</evidence>
<dbReference type="AlphaFoldDB" id="A0A7H1N119"/>
<protein>
    <submittedName>
        <fullName evidence="2">Uncharacterized protein</fullName>
    </submittedName>
</protein>
<organism evidence="2 3">
    <name type="scientific">Defluviicoccus vanus</name>
    <dbReference type="NCBI Taxonomy" id="111831"/>
    <lineage>
        <taxon>Bacteria</taxon>
        <taxon>Pseudomonadati</taxon>
        <taxon>Pseudomonadota</taxon>
        <taxon>Alphaproteobacteria</taxon>
        <taxon>Rhodospirillales</taxon>
        <taxon>Rhodospirillaceae</taxon>
        <taxon>Defluviicoccus</taxon>
    </lineage>
</organism>
<reference evidence="2 3" key="1">
    <citation type="submission" date="2020-05" db="EMBL/GenBank/DDBJ databases">
        <title>Complete closed genome sequence of Defluviicoccus vanus.</title>
        <authorList>
            <person name="Bessarab I."/>
            <person name="Arumugam K."/>
            <person name="Maszenan A.M."/>
            <person name="Seviour R.J."/>
            <person name="Williams R.B."/>
        </authorList>
    </citation>
    <scope>NUCLEOTIDE SEQUENCE [LARGE SCALE GENOMIC DNA]</scope>
    <source>
        <strain evidence="2 3">Ben 114</strain>
    </source>
</reference>
<accession>A0A7H1N119</accession>